<dbReference type="EMBL" id="CP097505">
    <property type="protein sequence ID" value="URD93226.1"/>
    <property type="molecule type" value="Genomic_DNA"/>
</dbReference>
<sequence length="135" mass="14902">MSVGAAKGHEQADERAPATSIGGVHLGCSRARRLDNGHFVFSECKSSSLARLRGEMPRCEGPACKKETFLIQHEREVTARGTRSVHAPLPLLNCGEELFPSRFWCALPSSSRGDRHSQSQHRFVADPRFLAEIMS</sequence>
<dbReference type="Proteomes" id="UP001055439">
    <property type="component" value="Chromosome 3"/>
</dbReference>
<name>A0A9E7JUS9_9LILI</name>
<keyword evidence="2" id="KW-1185">Reference proteome</keyword>
<protein>
    <submittedName>
        <fullName evidence="1">Uncharacterized protein</fullName>
    </submittedName>
</protein>
<accession>A0A9E7JUS9</accession>
<reference evidence="1" key="1">
    <citation type="submission" date="2022-05" db="EMBL/GenBank/DDBJ databases">
        <title>The Musa troglodytarum L. genome provides insights into the mechanism of non-climacteric behaviour and enrichment of carotenoids.</title>
        <authorList>
            <person name="Wang J."/>
        </authorList>
    </citation>
    <scope>NUCLEOTIDE SEQUENCE</scope>
    <source>
        <tissue evidence="1">Leaf</tissue>
    </source>
</reference>
<organism evidence="1 2">
    <name type="scientific">Musa troglodytarum</name>
    <name type="common">fe'i banana</name>
    <dbReference type="NCBI Taxonomy" id="320322"/>
    <lineage>
        <taxon>Eukaryota</taxon>
        <taxon>Viridiplantae</taxon>
        <taxon>Streptophyta</taxon>
        <taxon>Embryophyta</taxon>
        <taxon>Tracheophyta</taxon>
        <taxon>Spermatophyta</taxon>
        <taxon>Magnoliopsida</taxon>
        <taxon>Liliopsida</taxon>
        <taxon>Zingiberales</taxon>
        <taxon>Musaceae</taxon>
        <taxon>Musa</taxon>
    </lineage>
</organism>
<gene>
    <name evidence="1" type="ORF">MUK42_27948</name>
</gene>
<dbReference type="AlphaFoldDB" id="A0A9E7JUS9"/>
<evidence type="ECO:0000313" key="1">
    <source>
        <dbReference type="EMBL" id="URD93226.1"/>
    </source>
</evidence>
<evidence type="ECO:0000313" key="2">
    <source>
        <dbReference type="Proteomes" id="UP001055439"/>
    </source>
</evidence>
<proteinExistence type="predicted"/>